<evidence type="ECO:0000256" key="4">
    <source>
        <dbReference type="ARBA" id="ARBA00022741"/>
    </source>
</evidence>
<keyword evidence="5" id="KW-0418">Kinase</keyword>
<protein>
    <recommendedName>
        <fullName evidence="1">non-specific serine/threonine protein kinase</fullName>
        <ecNumber evidence="1">2.7.11.1</ecNumber>
    </recommendedName>
</protein>
<dbReference type="InterPro" id="IPR000719">
    <property type="entry name" value="Prot_kinase_dom"/>
</dbReference>
<sequence>LFAFMDVALDVKRFCISNKLKIIKCLGSGGFGKVYLMQHLTSKRFFALKACSRLTKQDVFVNEIKMLKSLSGKCNIIRLLAVSRIRCRILLLMDYFPYDSLSEILYSMDFEEIKMYIYNLLIALRYLHANGIMHRDVKPANFLYNRNIRKYALIDFGFAEHCSVKQMPKFAMPSMMQWSISDHQCKCGIQTVCNHCLKKRTAIAGNMGTRGYQSLEILISVPHYTPAVDIWAAGIVFITLLSKTYPFWVPENDLSAVGLMISLFGTKNVHNALANLGYKLISQPVYPSLDLRKVCQTMSWLSCGNSDNEEQQQLTVSCEKCAPAMRQFHKTKYCCFCRNEELERKYPAGFRTLPFDLLRKMLDIDYQTRITAELMTAKSSPSPTPHTVVGVAVSLRFY</sequence>
<name>A0A0V0XIG6_TRIPS</name>
<dbReference type="Gene3D" id="3.30.200.20">
    <property type="entry name" value="Phosphorylase Kinase, domain 1"/>
    <property type="match status" value="1"/>
</dbReference>
<dbReference type="GO" id="GO:0005524">
    <property type="term" value="F:ATP binding"/>
    <property type="evidence" value="ECO:0007669"/>
    <property type="project" value="UniProtKB-UniRule"/>
</dbReference>
<comment type="similarity">
    <text evidence="8">Belongs to the protein kinase superfamily.</text>
</comment>
<evidence type="ECO:0000256" key="3">
    <source>
        <dbReference type="ARBA" id="ARBA00022679"/>
    </source>
</evidence>
<keyword evidence="3" id="KW-0808">Transferase</keyword>
<feature type="domain" description="Protein kinase" evidence="9">
    <location>
        <begin position="20"/>
        <end position="389"/>
    </location>
</feature>
<dbReference type="SUPFAM" id="SSF56112">
    <property type="entry name" value="Protein kinase-like (PK-like)"/>
    <property type="match status" value="1"/>
</dbReference>
<evidence type="ECO:0000256" key="6">
    <source>
        <dbReference type="ARBA" id="ARBA00022840"/>
    </source>
</evidence>
<dbReference type="PROSITE" id="PS00107">
    <property type="entry name" value="PROTEIN_KINASE_ATP"/>
    <property type="match status" value="1"/>
</dbReference>
<keyword evidence="4 7" id="KW-0547">Nucleotide-binding</keyword>
<feature type="non-terminal residue" evidence="10">
    <location>
        <position position="1"/>
    </location>
</feature>
<dbReference type="SMART" id="SM00220">
    <property type="entry name" value="S_TKc"/>
    <property type="match status" value="1"/>
</dbReference>
<dbReference type="Proteomes" id="UP000054815">
    <property type="component" value="Unassembled WGS sequence"/>
</dbReference>
<dbReference type="InterPro" id="IPR017441">
    <property type="entry name" value="Protein_kinase_ATP_BS"/>
</dbReference>
<feature type="non-terminal residue" evidence="10">
    <location>
        <position position="398"/>
    </location>
</feature>
<keyword evidence="2 8" id="KW-0723">Serine/threonine-protein kinase</keyword>
<dbReference type="PANTHER" id="PTHR44167:SF23">
    <property type="entry name" value="CDC7 KINASE, ISOFORM A-RELATED"/>
    <property type="match status" value="1"/>
</dbReference>
<comment type="caution">
    <text evidence="10">The sequence shown here is derived from an EMBL/GenBank/DDBJ whole genome shotgun (WGS) entry which is preliminary data.</text>
</comment>
<dbReference type="PROSITE" id="PS50011">
    <property type="entry name" value="PROTEIN_KINASE_DOM"/>
    <property type="match status" value="1"/>
</dbReference>
<dbReference type="GO" id="GO:0044773">
    <property type="term" value="P:mitotic DNA damage checkpoint signaling"/>
    <property type="evidence" value="ECO:0007669"/>
    <property type="project" value="TreeGrafter"/>
</dbReference>
<organism evidence="10 11">
    <name type="scientific">Trichinella pseudospiralis</name>
    <name type="common">Parasitic roundworm</name>
    <dbReference type="NCBI Taxonomy" id="6337"/>
    <lineage>
        <taxon>Eukaryota</taxon>
        <taxon>Metazoa</taxon>
        <taxon>Ecdysozoa</taxon>
        <taxon>Nematoda</taxon>
        <taxon>Enoplea</taxon>
        <taxon>Dorylaimia</taxon>
        <taxon>Trichinellida</taxon>
        <taxon>Trichinellidae</taxon>
        <taxon>Trichinella</taxon>
    </lineage>
</organism>
<evidence type="ECO:0000256" key="7">
    <source>
        <dbReference type="PROSITE-ProRule" id="PRU10141"/>
    </source>
</evidence>
<evidence type="ECO:0000256" key="8">
    <source>
        <dbReference type="RuleBase" id="RU000304"/>
    </source>
</evidence>
<evidence type="ECO:0000313" key="11">
    <source>
        <dbReference type="Proteomes" id="UP000054815"/>
    </source>
</evidence>
<dbReference type="Pfam" id="PF00069">
    <property type="entry name" value="Pkinase"/>
    <property type="match status" value="2"/>
</dbReference>
<evidence type="ECO:0000259" key="9">
    <source>
        <dbReference type="PROSITE" id="PS50011"/>
    </source>
</evidence>
<feature type="binding site" evidence="7">
    <location>
        <position position="49"/>
    </location>
    <ligand>
        <name>ATP</name>
        <dbReference type="ChEBI" id="CHEBI:30616"/>
    </ligand>
</feature>
<proteinExistence type="inferred from homology"/>
<evidence type="ECO:0000256" key="5">
    <source>
        <dbReference type="ARBA" id="ARBA00022777"/>
    </source>
</evidence>
<dbReference type="PROSITE" id="PS00108">
    <property type="entry name" value="PROTEIN_KINASE_ST"/>
    <property type="match status" value="1"/>
</dbReference>
<dbReference type="PANTHER" id="PTHR44167">
    <property type="entry name" value="OVARIAN-SPECIFIC SERINE/THREONINE-PROTEIN KINASE LOK-RELATED"/>
    <property type="match status" value="1"/>
</dbReference>
<dbReference type="EMBL" id="JYDU01000278">
    <property type="protein sequence ID" value="KRX87575.1"/>
    <property type="molecule type" value="Genomic_DNA"/>
</dbReference>
<dbReference type="AlphaFoldDB" id="A0A0V0XIG6"/>
<evidence type="ECO:0000313" key="10">
    <source>
        <dbReference type="EMBL" id="KRX87575.1"/>
    </source>
</evidence>
<gene>
    <name evidence="10" type="primary">CDC7-1</name>
    <name evidence="10" type="ORF">T4E_10370</name>
</gene>
<keyword evidence="10" id="KW-0131">Cell cycle</keyword>
<evidence type="ECO:0000256" key="1">
    <source>
        <dbReference type="ARBA" id="ARBA00012513"/>
    </source>
</evidence>
<reference evidence="10 11" key="1">
    <citation type="submission" date="2015-01" db="EMBL/GenBank/DDBJ databases">
        <title>Evolution of Trichinella species and genotypes.</title>
        <authorList>
            <person name="Korhonen P.K."/>
            <person name="Edoardo P."/>
            <person name="Giuseppe L.R."/>
            <person name="Gasser R.B."/>
        </authorList>
    </citation>
    <scope>NUCLEOTIDE SEQUENCE [LARGE SCALE GENOMIC DNA]</scope>
    <source>
        <strain evidence="10">ISS141</strain>
    </source>
</reference>
<dbReference type="EC" id="2.7.11.1" evidence="1"/>
<keyword evidence="6 7" id="KW-0067">ATP-binding</keyword>
<dbReference type="GO" id="GO:0051301">
    <property type="term" value="P:cell division"/>
    <property type="evidence" value="ECO:0007669"/>
    <property type="project" value="UniProtKB-KW"/>
</dbReference>
<accession>A0A0V0XIG6</accession>
<dbReference type="STRING" id="6337.A0A0V0XIG6"/>
<dbReference type="Gene3D" id="1.10.510.10">
    <property type="entry name" value="Transferase(Phosphotransferase) domain 1"/>
    <property type="match status" value="1"/>
</dbReference>
<dbReference type="InterPro" id="IPR008271">
    <property type="entry name" value="Ser/Thr_kinase_AS"/>
</dbReference>
<dbReference type="GO" id="GO:0004674">
    <property type="term" value="F:protein serine/threonine kinase activity"/>
    <property type="evidence" value="ECO:0007669"/>
    <property type="project" value="UniProtKB-KW"/>
</dbReference>
<dbReference type="InterPro" id="IPR011009">
    <property type="entry name" value="Kinase-like_dom_sf"/>
</dbReference>
<keyword evidence="10" id="KW-0132">Cell division</keyword>
<dbReference type="GO" id="GO:0005634">
    <property type="term" value="C:nucleus"/>
    <property type="evidence" value="ECO:0007669"/>
    <property type="project" value="TreeGrafter"/>
</dbReference>
<evidence type="ECO:0000256" key="2">
    <source>
        <dbReference type="ARBA" id="ARBA00022527"/>
    </source>
</evidence>